<proteinExistence type="predicted"/>
<protein>
    <submittedName>
        <fullName evidence="7">O-antigen ligase domain-containing protein</fullName>
    </submittedName>
</protein>
<evidence type="ECO:0000256" key="5">
    <source>
        <dbReference type="SAM" id="Phobius"/>
    </source>
</evidence>
<gene>
    <name evidence="7" type="ORF">DX873_10775</name>
</gene>
<evidence type="ECO:0000313" key="7">
    <source>
        <dbReference type="EMBL" id="RDY59829.1"/>
    </source>
</evidence>
<keyword evidence="7" id="KW-0436">Ligase</keyword>
<feature type="transmembrane region" description="Helical" evidence="5">
    <location>
        <begin position="210"/>
        <end position="226"/>
    </location>
</feature>
<feature type="transmembrane region" description="Helical" evidence="5">
    <location>
        <begin position="391"/>
        <end position="411"/>
    </location>
</feature>
<reference evidence="7 8" key="1">
    <citation type="submission" date="2018-08" db="EMBL/GenBank/DDBJ databases">
        <title>Muricauda nanhaiensis sp. nov., isolated from seawater of the South China Sea.</title>
        <authorList>
            <person name="Dang Y."/>
        </authorList>
    </citation>
    <scope>NUCLEOTIDE SEQUENCE [LARGE SCALE GENOMIC DNA]</scope>
    <source>
        <strain evidence="7 8">SM1704</strain>
    </source>
</reference>
<dbReference type="PANTHER" id="PTHR37422">
    <property type="entry name" value="TEICHURONIC ACID BIOSYNTHESIS PROTEIN TUAE"/>
    <property type="match status" value="1"/>
</dbReference>
<name>A0A371JQP8_9FLAO</name>
<evidence type="ECO:0000256" key="4">
    <source>
        <dbReference type="ARBA" id="ARBA00023136"/>
    </source>
</evidence>
<feature type="transmembrane region" description="Helical" evidence="5">
    <location>
        <begin position="20"/>
        <end position="45"/>
    </location>
</feature>
<dbReference type="PANTHER" id="PTHR37422:SF13">
    <property type="entry name" value="LIPOPOLYSACCHARIDE BIOSYNTHESIS PROTEIN PA4999-RELATED"/>
    <property type="match status" value="1"/>
</dbReference>
<comment type="caution">
    <text evidence="7">The sequence shown here is derived from an EMBL/GenBank/DDBJ whole genome shotgun (WGS) entry which is preliminary data.</text>
</comment>
<dbReference type="OrthoDB" id="1631746at2"/>
<evidence type="ECO:0000256" key="3">
    <source>
        <dbReference type="ARBA" id="ARBA00022989"/>
    </source>
</evidence>
<feature type="transmembrane region" description="Helical" evidence="5">
    <location>
        <begin position="232"/>
        <end position="247"/>
    </location>
</feature>
<dbReference type="AlphaFoldDB" id="A0A371JQP8"/>
<dbReference type="GO" id="GO:0016020">
    <property type="term" value="C:membrane"/>
    <property type="evidence" value="ECO:0007669"/>
    <property type="project" value="UniProtKB-SubCell"/>
</dbReference>
<feature type="transmembrane region" description="Helical" evidence="5">
    <location>
        <begin position="66"/>
        <end position="84"/>
    </location>
</feature>
<evidence type="ECO:0000259" key="6">
    <source>
        <dbReference type="Pfam" id="PF04932"/>
    </source>
</evidence>
<comment type="subcellular location">
    <subcellularLocation>
        <location evidence="1">Membrane</location>
        <topology evidence="1">Multi-pass membrane protein</topology>
    </subcellularLocation>
</comment>
<sequence length="442" mass="49453">MHKASLLNIEDSRKIIEPSSILGALFFLLPFGGKIVPPVIILLVLSVLVFSNKRNWMAKIAERKSFYLPLLVFFLLYIVGVLWSSNINSAFERIEHKMVFMVLPIIVPLIKLDKGQILGMFKIFTYSCLLILTLSFIDFAIVSLTHDEYIILGEIPAGNRPGSVYEYMSQQFLIVDVHRTYFSLYLIISLSYVLSYFSDYIKLRGKSANWIGYLSLLLIMSGLIVIQSKTGWILALGVIFSFLLVKSKHKLKSTIILTAALTLISIALKPFMEYRLAPLVEEIQNIASPGTDKEKSFAINLRPGSAEIRYMVYKSSLQLIKKSPFLGYGTGDVKDVLRAQNEQNGFKSIAHLNYGPHSQLLDVFLSFGTAGALVFLSVFLLPVVDLLRNSNYFAATVLLMILLSSLIESVLSRQEGIIPLALLITVFGKFIGNSNCSNGHIE</sequence>
<feature type="domain" description="O-antigen ligase-related" evidence="6">
    <location>
        <begin position="215"/>
        <end position="376"/>
    </location>
</feature>
<keyword evidence="4 5" id="KW-0472">Membrane</keyword>
<feature type="transmembrane region" description="Helical" evidence="5">
    <location>
        <begin position="363"/>
        <end position="384"/>
    </location>
</feature>
<feature type="transmembrane region" description="Helical" evidence="5">
    <location>
        <begin position="180"/>
        <end position="198"/>
    </location>
</feature>
<keyword evidence="2 5" id="KW-0812">Transmembrane</keyword>
<organism evidence="7 8">
    <name type="scientific">Flagellimonas nanhaiensis</name>
    <dbReference type="NCBI Taxonomy" id="2292706"/>
    <lineage>
        <taxon>Bacteria</taxon>
        <taxon>Pseudomonadati</taxon>
        <taxon>Bacteroidota</taxon>
        <taxon>Flavobacteriia</taxon>
        <taxon>Flavobacteriales</taxon>
        <taxon>Flavobacteriaceae</taxon>
        <taxon>Flagellimonas</taxon>
    </lineage>
</organism>
<dbReference type="Proteomes" id="UP000261828">
    <property type="component" value="Unassembled WGS sequence"/>
</dbReference>
<feature type="transmembrane region" description="Helical" evidence="5">
    <location>
        <begin position="254"/>
        <end position="272"/>
    </location>
</feature>
<keyword evidence="3 5" id="KW-1133">Transmembrane helix</keyword>
<evidence type="ECO:0000256" key="2">
    <source>
        <dbReference type="ARBA" id="ARBA00022692"/>
    </source>
</evidence>
<keyword evidence="8" id="KW-1185">Reference proteome</keyword>
<dbReference type="InterPro" id="IPR051533">
    <property type="entry name" value="WaaL-like"/>
</dbReference>
<feature type="transmembrane region" description="Helical" evidence="5">
    <location>
        <begin position="417"/>
        <end position="436"/>
    </location>
</feature>
<dbReference type="InterPro" id="IPR007016">
    <property type="entry name" value="O-antigen_ligase-rel_domated"/>
</dbReference>
<dbReference type="EMBL" id="QTJX01000002">
    <property type="protein sequence ID" value="RDY59829.1"/>
    <property type="molecule type" value="Genomic_DNA"/>
</dbReference>
<evidence type="ECO:0000313" key="8">
    <source>
        <dbReference type="Proteomes" id="UP000261828"/>
    </source>
</evidence>
<dbReference type="GO" id="GO:0016874">
    <property type="term" value="F:ligase activity"/>
    <property type="evidence" value="ECO:0007669"/>
    <property type="project" value="UniProtKB-KW"/>
</dbReference>
<evidence type="ECO:0000256" key="1">
    <source>
        <dbReference type="ARBA" id="ARBA00004141"/>
    </source>
</evidence>
<feature type="transmembrane region" description="Helical" evidence="5">
    <location>
        <begin position="124"/>
        <end position="144"/>
    </location>
</feature>
<dbReference type="Pfam" id="PF04932">
    <property type="entry name" value="Wzy_C"/>
    <property type="match status" value="1"/>
</dbReference>
<accession>A0A371JQP8</accession>
<dbReference type="RefSeq" id="WP_116184442.1">
    <property type="nucleotide sequence ID" value="NZ_QTJX01000002.1"/>
</dbReference>